<evidence type="ECO:0000313" key="1">
    <source>
        <dbReference type="EMBL" id="ATV15527.1"/>
    </source>
</evidence>
<protein>
    <submittedName>
        <fullName evidence="1">Uncharacterized protein</fullName>
    </submittedName>
</protein>
<dbReference type="EMBL" id="CP024712">
    <property type="protein sequence ID" value="ATV15527.1"/>
    <property type="molecule type" value="Genomic_DNA"/>
</dbReference>
<proteinExistence type="predicted"/>
<dbReference type="AlphaFoldDB" id="A0AAU8XBH8"/>
<gene>
    <name evidence="1" type="ORF">CT122_00325</name>
</gene>
<reference evidence="1 2" key="1">
    <citation type="submission" date="2017-11" db="EMBL/GenBank/DDBJ databases">
        <title>Complete DNA Sequence of Pseudomonas syringae pv. actinidiae, biovar 5 (Psa5).</title>
        <authorList>
            <person name="Butler M."/>
            <person name="Taiaroa G."/>
            <person name="Sumpter N."/>
            <person name="Poulter R."/>
        </authorList>
    </citation>
    <scope>NUCLEOTIDE SEQUENCE [LARGE SCALE GENOMIC DNA]</scope>
    <source>
        <strain evidence="1 2">MAFF212063</strain>
    </source>
</reference>
<organism evidence="1 2">
    <name type="scientific">Pseudomonas syringae pv. actinidiae</name>
    <dbReference type="NCBI Taxonomy" id="103796"/>
    <lineage>
        <taxon>Bacteria</taxon>
        <taxon>Pseudomonadati</taxon>
        <taxon>Pseudomonadota</taxon>
        <taxon>Gammaproteobacteria</taxon>
        <taxon>Pseudomonadales</taxon>
        <taxon>Pseudomonadaceae</taxon>
        <taxon>Pseudomonas</taxon>
        <taxon>Pseudomonas syringae</taxon>
    </lineage>
</organism>
<accession>A0AAU8XBH8</accession>
<name>A0AAU8XBH8_PSESF</name>
<sequence>MSRREDGASDVLLSVFSPGPLPPKLMDNCRSELVRESCMQTQKMHRLYRPLREQVRTQGLCIKWE</sequence>
<dbReference type="Proteomes" id="UP000230024">
    <property type="component" value="Chromosome"/>
</dbReference>
<evidence type="ECO:0000313" key="2">
    <source>
        <dbReference type="Proteomes" id="UP000230024"/>
    </source>
</evidence>